<gene>
    <name evidence="1" type="ORF">METZ01_LOCUS470310</name>
</gene>
<accession>A0A383BBB3</accession>
<sequence length="59" mass="6517">MIEISAKKIGAFITMDGHFIRVEIAARCHEKEVPGGYSIMAFEQSKGKQTSSSPRLEGF</sequence>
<organism evidence="1">
    <name type="scientific">marine metagenome</name>
    <dbReference type="NCBI Taxonomy" id="408172"/>
    <lineage>
        <taxon>unclassified sequences</taxon>
        <taxon>metagenomes</taxon>
        <taxon>ecological metagenomes</taxon>
    </lineage>
</organism>
<dbReference type="AlphaFoldDB" id="A0A383BBB3"/>
<proteinExistence type="predicted"/>
<reference evidence="1" key="1">
    <citation type="submission" date="2018-05" db="EMBL/GenBank/DDBJ databases">
        <authorList>
            <person name="Lanie J.A."/>
            <person name="Ng W.-L."/>
            <person name="Kazmierczak K.M."/>
            <person name="Andrzejewski T.M."/>
            <person name="Davidsen T.M."/>
            <person name="Wayne K.J."/>
            <person name="Tettelin H."/>
            <person name="Glass J.I."/>
            <person name="Rusch D."/>
            <person name="Podicherti R."/>
            <person name="Tsui H.-C.T."/>
            <person name="Winkler M.E."/>
        </authorList>
    </citation>
    <scope>NUCLEOTIDE SEQUENCE</scope>
</reference>
<name>A0A383BBB3_9ZZZZ</name>
<protein>
    <submittedName>
        <fullName evidence="1">Uncharacterized protein</fullName>
    </submittedName>
</protein>
<evidence type="ECO:0000313" key="1">
    <source>
        <dbReference type="EMBL" id="SVE17456.1"/>
    </source>
</evidence>
<dbReference type="EMBL" id="UINC01199162">
    <property type="protein sequence ID" value="SVE17456.1"/>
    <property type="molecule type" value="Genomic_DNA"/>
</dbReference>